<dbReference type="OrthoDB" id="9780487at2"/>
<dbReference type="Pfam" id="PF02518">
    <property type="entry name" value="HATPase_c"/>
    <property type="match status" value="1"/>
</dbReference>
<accession>A0A1M4Z3L6</accession>
<evidence type="ECO:0000256" key="1">
    <source>
        <dbReference type="ARBA" id="ARBA00000085"/>
    </source>
</evidence>
<evidence type="ECO:0000313" key="14">
    <source>
        <dbReference type="Proteomes" id="UP000184245"/>
    </source>
</evidence>
<evidence type="ECO:0000256" key="2">
    <source>
        <dbReference type="ARBA" id="ARBA00004651"/>
    </source>
</evidence>
<comment type="subcellular location">
    <subcellularLocation>
        <location evidence="2">Cell membrane</location>
        <topology evidence="2">Multi-pass membrane protein</topology>
    </subcellularLocation>
</comment>
<evidence type="ECO:0000256" key="6">
    <source>
        <dbReference type="ARBA" id="ARBA00022692"/>
    </source>
</evidence>
<name>A0A1M4Z3L6_9CLOT</name>
<keyword evidence="8 11" id="KW-1133">Transmembrane helix</keyword>
<keyword evidence="14" id="KW-1185">Reference proteome</keyword>
<dbReference type="SMART" id="SM00387">
    <property type="entry name" value="HATPase_c"/>
    <property type="match status" value="1"/>
</dbReference>
<dbReference type="InterPro" id="IPR003594">
    <property type="entry name" value="HATPase_dom"/>
</dbReference>
<evidence type="ECO:0000256" key="9">
    <source>
        <dbReference type="ARBA" id="ARBA00023012"/>
    </source>
</evidence>
<dbReference type="AlphaFoldDB" id="A0A1M4Z3L6"/>
<dbReference type="InterPro" id="IPR005467">
    <property type="entry name" value="His_kinase_dom"/>
</dbReference>
<evidence type="ECO:0000256" key="8">
    <source>
        <dbReference type="ARBA" id="ARBA00022989"/>
    </source>
</evidence>
<keyword evidence="9" id="KW-0902">Two-component regulatory system</keyword>
<dbReference type="InterPro" id="IPR036890">
    <property type="entry name" value="HATPase_C_sf"/>
</dbReference>
<sequence length="340" mass="38605">MNFMCYCRDRWLSFLIFVFVFAAGGGILWLIGTPFAVACVVEGFYAAGFFLILLQGFLARKEFYDRLLEASDNLQEISYLSEFLKEPHFLEGAILYRILQKDEKYMNDRIAAHQRDLQEYMDYVETWVHEVKTPIAVSRLIMENNRSEATRSLSEEMDKVEGFVTQMLYYSKSGSLQDDYKIRRVSLRTLVVDAVKHNAKYMIAQQVVPKFGSLDYEVFTDPKWMDFVLGQIISNGVKYRSSERSSEISFSAVQTGRTVTLSIEDNGIGIPAEDLGRIFRKGFTGVNGRKYGKSTGMGLYLCDTLCRKLGTELSVSSREGEGAVFELKLTLASEAETGLV</sequence>
<protein>
    <recommendedName>
        <fullName evidence="3">histidine kinase</fullName>
        <ecNumber evidence="3">2.7.13.3</ecNumber>
    </recommendedName>
</protein>
<keyword evidence="5" id="KW-0808">Transferase</keyword>
<keyword evidence="7 13" id="KW-0418">Kinase</keyword>
<feature type="domain" description="Histidine kinase" evidence="12">
    <location>
        <begin position="126"/>
        <end position="333"/>
    </location>
</feature>
<dbReference type="Gene3D" id="3.30.565.10">
    <property type="entry name" value="Histidine kinase-like ATPase, C-terminal domain"/>
    <property type="match status" value="1"/>
</dbReference>
<dbReference type="InterPro" id="IPR050351">
    <property type="entry name" value="BphY/WalK/GraS-like"/>
</dbReference>
<keyword evidence="6 11" id="KW-0812">Transmembrane</keyword>
<evidence type="ECO:0000256" key="7">
    <source>
        <dbReference type="ARBA" id="ARBA00022777"/>
    </source>
</evidence>
<dbReference type="EC" id="2.7.13.3" evidence="3"/>
<dbReference type="PANTHER" id="PTHR45453">
    <property type="entry name" value="PHOSPHATE REGULON SENSOR PROTEIN PHOR"/>
    <property type="match status" value="1"/>
</dbReference>
<dbReference type="InterPro" id="IPR004358">
    <property type="entry name" value="Sig_transdc_His_kin-like_C"/>
</dbReference>
<keyword evidence="4" id="KW-1003">Cell membrane</keyword>
<reference evidence="13 14" key="1">
    <citation type="submission" date="2016-11" db="EMBL/GenBank/DDBJ databases">
        <authorList>
            <person name="Jaros S."/>
            <person name="Januszkiewicz K."/>
            <person name="Wedrychowicz H."/>
        </authorList>
    </citation>
    <scope>NUCLEOTIDE SEQUENCE [LARGE SCALE GENOMIC DNA]</scope>
    <source>
        <strain evidence="13 14">DSM 17459</strain>
    </source>
</reference>
<proteinExistence type="predicted"/>
<evidence type="ECO:0000256" key="5">
    <source>
        <dbReference type="ARBA" id="ARBA00022679"/>
    </source>
</evidence>
<dbReference type="STRING" id="1122155.SAMN02745158_02622"/>
<dbReference type="PANTHER" id="PTHR45453:SF2">
    <property type="entry name" value="HISTIDINE KINASE"/>
    <property type="match status" value="1"/>
</dbReference>
<dbReference type="GO" id="GO:0004721">
    <property type="term" value="F:phosphoprotein phosphatase activity"/>
    <property type="evidence" value="ECO:0007669"/>
    <property type="project" value="TreeGrafter"/>
</dbReference>
<gene>
    <name evidence="13" type="ORF">SAMN02745158_02622</name>
</gene>
<dbReference type="RefSeq" id="WP_072852463.1">
    <property type="nucleotide sequence ID" value="NZ_FQVI01000013.1"/>
</dbReference>
<comment type="catalytic activity">
    <reaction evidence="1">
        <text>ATP + protein L-histidine = ADP + protein N-phospho-L-histidine.</text>
        <dbReference type="EC" id="2.7.13.3"/>
    </reaction>
</comment>
<evidence type="ECO:0000256" key="4">
    <source>
        <dbReference type="ARBA" id="ARBA00022475"/>
    </source>
</evidence>
<dbReference type="Proteomes" id="UP000184245">
    <property type="component" value="Unassembled WGS sequence"/>
</dbReference>
<keyword evidence="10 11" id="KW-0472">Membrane</keyword>
<dbReference type="GO" id="GO:0016036">
    <property type="term" value="P:cellular response to phosphate starvation"/>
    <property type="evidence" value="ECO:0007669"/>
    <property type="project" value="TreeGrafter"/>
</dbReference>
<dbReference type="PROSITE" id="PS50109">
    <property type="entry name" value="HIS_KIN"/>
    <property type="match status" value="1"/>
</dbReference>
<evidence type="ECO:0000313" key="13">
    <source>
        <dbReference type="EMBL" id="SHF12545.1"/>
    </source>
</evidence>
<dbReference type="SUPFAM" id="SSF55874">
    <property type="entry name" value="ATPase domain of HSP90 chaperone/DNA topoisomerase II/histidine kinase"/>
    <property type="match status" value="1"/>
</dbReference>
<dbReference type="EMBL" id="FQVI01000013">
    <property type="protein sequence ID" value="SHF12545.1"/>
    <property type="molecule type" value="Genomic_DNA"/>
</dbReference>
<organism evidence="13 14">
    <name type="scientific">Lactonifactor longoviformis DSM 17459</name>
    <dbReference type="NCBI Taxonomy" id="1122155"/>
    <lineage>
        <taxon>Bacteria</taxon>
        <taxon>Bacillati</taxon>
        <taxon>Bacillota</taxon>
        <taxon>Clostridia</taxon>
        <taxon>Eubacteriales</taxon>
        <taxon>Clostridiaceae</taxon>
        <taxon>Lactonifactor</taxon>
    </lineage>
</organism>
<dbReference type="GO" id="GO:0000155">
    <property type="term" value="F:phosphorelay sensor kinase activity"/>
    <property type="evidence" value="ECO:0007669"/>
    <property type="project" value="TreeGrafter"/>
</dbReference>
<evidence type="ECO:0000259" key="12">
    <source>
        <dbReference type="PROSITE" id="PS50109"/>
    </source>
</evidence>
<evidence type="ECO:0000256" key="10">
    <source>
        <dbReference type="ARBA" id="ARBA00023136"/>
    </source>
</evidence>
<dbReference type="PRINTS" id="PR00344">
    <property type="entry name" value="BCTRLSENSOR"/>
</dbReference>
<feature type="transmembrane region" description="Helical" evidence="11">
    <location>
        <begin position="35"/>
        <end position="58"/>
    </location>
</feature>
<evidence type="ECO:0000256" key="11">
    <source>
        <dbReference type="SAM" id="Phobius"/>
    </source>
</evidence>
<feature type="transmembrane region" description="Helical" evidence="11">
    <location>
        <begin position="12"/>
        <end position="29"/>
    </location>
</feature>
<evidence type="ECO:0000256" key="3">
    <source>
        <dbReference type="ARBA" id="ARBA00012438"/>
    </source>
</evidence>
<dbReference type="GO" id="GO:0005886">
    <property type="term" value="C:plasma membrane"/>
    <property type="evidence" value="ECO:0007669"/>
    <property type="project" value="UniProtKB-SubCell"/>
</dbReference>